<evidence type="ECO:0000259" key="7">
    <source>
        <dbReference type="Pfam" id="PF07980"/>
    </source>
</evidence>
<feature type="signal peptide" evidence="6">
    <location>
        <begin position="1"/>
        <end position="20"/>
    </location>
</feature>
<dbReference type="PROSITE" id="PS51257">
    <property type="entry name" value="PROKAR_LIPOPROTEIN"/>
    <property type="match status" value="1"/>
</dbReference>
<dbReference type="InterPro" id="IPR033985">
    <property type="entry name" value="SusD-like_N"/>
</dbReference>
<dbReference type="SUPFAM" id="SSF48452">
    <property type="entry name" value="TPR-like"/>
    <property type="match status" value="1"/>
</dbReference>
<sequence>MNIKTLSVAFLLAWSTMSCSKFLDKEPENEVSVDLIFSDMQGAKSALAGVYNNLFQSDYYNGVRMVYPDLLGGNLTFAAAGRTTLLDVYSFETDADNDTMNKLYSYQYTLLNAINNIIKRVPAITNISTLERNHIMAQAYGLRALVHFDLVQFYAQPYLYTKDASHMGIILAKSTILPKDAQIARSTVAEVYQHIESDLNLADSLFANSKTVFEGNAKIYMSLQASKALQARLALNRNDWQKAYAFSAELLKANYSLYNHAEYIDSWKQANTKESILELAVPSNYSGNSIGSYYVKEASNSYYQFRPSQDLLGLFGQDDVRAAGGIFKYPTLQTAVTSVKLIRLSEMYLIHAEAAAELGYTDEAVLSLNAIRLRGNPKLGAYVFNTKNLLINEILDERRRELCLEGLLYLDLMRRGLSVKRNDCTGTNCNVTFPNDHMVLPIPKQSVLSNKRMIQNPGY</sequence>
<evidence type="ECO:0000256" key="6">
    <source>
        <dbReference type="SAM" id="SignalP"/>
    </source>
</evidence>
<evidence type="ECO:0000256" key="2">
    <source>
        <dbReference type="ARBA" id="ARBA00006275"/>
    </source>
</evidence>
<dbReference type="Proteomes" id="UP001244640">
    <property type="component" value="Unassembled WGS sequence"/>
</dbReference>
<keyword evidence="4" id="KW-0472">Membrane</keyword>
<comment type="similarity">
    <text evidence="2">Belongs to the SusD family.</text>
</comment>
<organism evidence="9 10">
    <name type="scientific">Sphingobacterium zeae</name>
    <dbReference type="NCBI Taxonomy" id="1776859"/>
    <lineage>
        <taxon>Bacteria</taxon>
        <taxon>Pseudomonadati</taxon>
        <taxon>Bacteroidota</taxon>
        <taxon>Sphingobacteriia</taxon>
        <taxon>Sphingobacteriales</taxon>
        <taxon>Sphingobacteriaceae</taxon>
        <taxon>Sphingobacterium</taxon>
    </lineage>
</organism>
<name>A0ABU0U382_9SPHI</name>
<feature type="domain" description="RagB/SusD" evidence="7">
    <location>
        <begin position="337"/>
        <end position="459"/>
    </location>
</feature>
<comment type="caution">
    <text evidence="9">The sequence shown here is derived from an EMBL/GenBank/DDBJ whole genome shotgun (WGS) entry which is preliminary data.</text>
</comment>
<dbReference type="RefSeq" id="WP_209577842.1">
    <property type="nucleotide sequence ID" value="NZ_JAUTBA010000001.1"/>
</dbReference>
<dbReference type="EMBL" id="JAUTBA010000001">
    <property type="protein sequence ID" value="MDQ1149422.1"/>
    <property type="molecule type" value="Genomic_DNA"/>
</dbReference>
<feature type="chain" id="PRO_5047296881" description="SusD family protein" evidence="6">
    <location>
        <begin position="21"/>
        <end position="459"/>
    </location>
</feature>
<dbReference type="InterPro" id="IPR012944">
    <property type="entry name" value="SusD_RagB_dom"/>
</dbReference>
<evidence type="ECO:0000256" key="4">
    <source>
        <dbReference type="ARBA" id="ARBA00023136"/>
    </source>
</evidence>
<evidence type="ECO:0000256" key="1">
    <source>
        <dbReference type="ARBA" id="ARBA00004442"/>
    </source>
</evidence>
<accession>A0ABU0U382</accession>
<evidence type="ECO:0000259" key="8">
    <source>
        <dbReference type="Pfam" id="PF14322"/>
    </source>
</evidence>
<dbReference type="Pfam" id="PF07980">
    <property type="entry name" value="SusD_RagB"/>
    <property type="match status" value="1"/>
</dbReference>
<evidence type="ECO:0000313" key="10">
    <source>
        <dbReference type="Proteomes" id="UP001244640"/>
    </source>
</evidence>
<keyword evidence="5" id="KW-0998">Cell outer membrane</keyword>
<feature type="domain" description="SusD-like N-terminal" evidence="8">
    <location>
        <begin position="21"/>
        <end position="232"/>
    </location>
</feature>
<evidence type="ECO:0000256" key="5">
    <source>
        <dbReference type="ARBA" id="ARBA00023237"/>
    </source>
</evidence>
<dbReference type="Pfam" id="PF14322">
    <property type="entry name" value="SusD-like_3"/>
    <property type="match status" value="1"/>
</dbReference>
<evidence type="ECO:0008006" key="11">
    <source>
        <dbReference type="Google" id="ProtNLM"/>
    </source>
</evidence>
<dbReference type="Gene3D" id="1.25.40.390">
    <property type="match status" value="1"/>
</dbReference>
<keyword evidence="10" id="KW-1185">Reference proteome</keyword>
<evidence type="ECO:0000256" key="3">
    <source>
        <dbReference type="ARBA" id="ARBA00022729"/>
    </source>
</evidence>
<dbReference type="Gene3D" id="1.25.40.900">
    <property type="match status" value="1"/>
</dbReference>
<proteinExistence type="inferred from homology"/>
<dbReference type="Gene3D" id="2.20.20.130">
    <property type="match status" value="1"/>
</dbReference>
<reference evidence="9 10" key="1">
    <citation type="submission" date="2023-07" db="EMBL/GenBank/DDBJ databases">
        <title>Functional and genomic diversity of the sorghum phyllosphere microbiome.</title>
        <authorList>
            <person name="Shade A."/>
        </authorList>
    </citation>
    <scope>NUCLEOTIDE SEQUENCE [LARGE SCALE GENOMIC DNA]</scope>
    <source>
        <strain evidence="9 10">SORGH_AS_0892</strain>
    </source>
</reference>
<keyword evidence="3 6" id="KW-0732">Signal</keyword>
<gene>
    <name evidence="9" type="ORF">QE382_001406</name>
</gene>
<protein>
    <recommendedName>
        <fullName evidence="11">SusD family protein</fullName>
    </recommendedName>
</protein>
<comment type="subcellular location">
    <subcellularLocation>
        <location evidence="1">Cell outer membrane</location>
    </subcellularLocation>
</comment>
<evidence type="ECO:0000313" key="9">
    <source>
        <dbReference type="EMBL" id="MDQ1149422.1"/>
    </source>
</evidence>
<dbReference type="CDD" id="cd08977">
    <property type="entry name" value="SusD"/>
    <property type="match status" value="1"/>
</dbReference>
<dbReference type="InterPro" id="IPR011990">
    <property type="entry name" value="TPR-like_helical_dom_sf"/>
</dbReference>